<evidence type="ECO:0000313" key="7">
    <source>
        <dbReference type="EMBL" id="VDI35347.1"/>
    </source>
</evidence>
<dbReference type="EMBL" id="UYJE01005230">
    <property type="protein sequence ID" value="VDI35347.1"/>
    <property type="molecule type" value="Genomic_DNA"/>
</dbReference>
<feature type="transmembrane region" description="Helical" evidence="6">
    <location>
        <begin position="95"/>
        <end position="115"/>
    </location>
</feature>
<dbReference type="Pfam" id="PF05978">
    <property type="entry name" value="UNC-93"/>
    <property type="match status" value="1"/>
</dbReference>
<dbReference type="SUPFAM" id="SSF103473">
    <property type="entry name" value="MFS general substrate transporter"/>
    <property type="match status" value="2"/>
</dbReference>
<feature type="transmembrane region" description="Helical" evidence="6">
    <location>
        <begin position="357"/>
        <end position="375"/>
    </location>
</feature>
<comment type="subcellular location">
    <subcellularLocation>
        <location evidence="1">Membrane</location>
        <topology evidence="1">Multi-pass membrane protein</topology>
    </subcellularLocation>
</comment>
<feature type="transmembrane region" description="Helical" evidence="6">
    <location>
        <begin position="65"/>
        <end position="83"/>
    </location>
</feature>
<evidence type="ECO:0000313" key="8">
    <source>
        <dbReference type="Proteomes" id="UP000596742"/>
    </source>
</evidence>
<evidence type="ECO:0000256" key="5">
    <source>
        <dbReference type="ARBA" id="ARBA00023136"/>
    </source>
</evidence>
<evidence type="ECO:0008006" key="9">
    <source>
        <dbReference type="Google" id="ProtNLM"/>
    </source>
</evidence>
<evidence type="ECO:0000256" key="1">
    <source>
        <dbReference type="ARBA" id="ARBA00004141"/>
    </source>
</evidence>
<dbReference type="Gene3D" id="1.20.1250.20">
    <property type="entry name" value="MFS general substrate transporter like domains"/>
    <property type="match status" value="2"/>
</dbReference>
<keyword evidence="3 6" id="KW-0812">Transmembrane</keyword>
<dbReference type="PANTHER" id="PTHR19444:SF13">
    <property type="entry name" value="PROTEIN UNC-93 HOMOLOG A"/>
    <property type="match status" value="1"/>
</dbReference>
<feature type="transmembrane region" description="Helical" evidence="6">
    <location>
        <begin position="445"/>
        <end position="464"/>
    </location>
</feature>
<comment type="similarity">
    <text evidence="2">Belongs to the unc-93 family.</text>
</comment>
<accession>A0A8B6EIP5</accession>
<keyword evidence="8" id="KW-1185">Reference proteome</keyword>
<dbReference type="GO" id="GO:0016020">
    <property type="term" value="C:membrane"/>
    <property type="evidence" value="ECO:0007669"/>
    <property type="project" value="UniProtKB-SubCell"/>
</dbReference>
<proteinExistence type="inferred from homology"/>
<dbReference type="InterPro" id="IPR051951">
    <property type="entry name" value="UNC-93_regulatory"/>
</dbReference>
<gene>
    <name evidence="7" type="ORF">MGAL_10B085393</name>
</gene>
<comment type="caution">
    <text evidence="7">The sequence shown here is derived from an EMBL/GenBank/DDBJ whole genome shotgun (WGS) entry which is preliminary data.</text>
</comment>
<dbReference type="AlphaFoldDB" id="A0A8B6EIP5"/>
<keyword evidence="5 6" id="KW-0472">Membrane</keyword>
<evidence type="ECO:0000256" key="4">
    <source>
        <dbReference type="ARBA" id="ARBA00022989"/>
    </source>
</evidence>
<evidence type="ECO:0000256" key="2">
    <source>
        <dbReference type="ARBA" id="ARBA00009172"/>
    </source>
</evidence>
<dbReference type="Proteomes" id="UP000596742">
    <property type="component" value="Unassembled WGS sequence"/>
</dbReference>
<dbReference type="PANTHER" id="PTHR19444">
    <property type="entry name" value="UNC-93 RELATED"/>
    <property type="match status" value="1"/>
</dbReference>
<sequence length="479" mass="52367">MDTKMRRMSPLEDETGLVDMDEGDVKGRKRKLQMNFGALCVIWLFTFTAYSGLQNLETALYQDVGLYTLAALTGGGVIACLLAPTAISYIGSKGALIVSWICLSFFVAANFFGFIGSGFKYLLVVAGGVEGLSTGLMWTAQGSITTTIAMEYHEIIGEPMEKTLSTMFGIFCMFFQSTQVWGNLISSLVLQQTSQITKHESNFTFCGADFCPSDVAVLRGGKHGNGTSGPSSLPEPRLINILTGIYLGSTAVGLLITIAFLKPVKSSMSDSGVTLKVRLLSTVRLLFTNLNMSMLVPFSLYTGMEQVVMYAEFTNSFVACKLGIEWIGYTMICFGVCDTVGSLLVGFIGKFTGRPPLFIIATILNLAVLGIMRFWSFKEEVPLYLFFVIPGVWGLADGIWQTQSGALVGSAFTEDQEPAFANLRLFQALGFTVGYLYNVHLCEYIKLYIAAGTLVVSMVFVAIVEIRIRLKNKPDERLI</sequence>
<evidence type="ECO:0000256" key="6">
    <source>
        <dbReference type="SAM" id="Phobius"/>
    </source>
</evidence>
<feature type="transmembrane region" description="Helical" evidence="6">
    <location>
        <begin position="324"/>
        <end position="345"/>
    </location>
</feature>
<protein>
    <recommendedName>
        <fullName evidence="9">UNC93-like protein</fullName>
    </recommendedName>
</protein>
<organism evidence="7 8">
    <name type="scientific">Mytilus galloprovincialis</name>
    <name type="common">Mediterranean mussel</name>
    <dbReference type="NCBI Taxonomy" id="29158"/>
    <lineage>
        <taxon>Eukaryota</taxon>
        <taxon>Metazoa</taxon>
        <taxon>Spiralia</taxon>
        <taxon>Lophotrochozoa</taxon>
        <taxon>Mollusca</taxon>
        <taxon>Bivalvia</taxon>
        <taxon>Autobranchia</taxon>
        <taxon>Pteriomorphia</taxon>
        <taxon>Mytilida</taxon>
        <taxon>Mytiloidea</taxon>
        <taxon>Mytilidae</taxon>
        <taxon>Mytilinae</taxon>
        <taxon>Mytilus</taxon>
    </lineage>
</organism>
<feature type="transmembrane region" description="Helical" evidence="6">
    <location>
        <begin position="36"/>
        <end position="53"/>
    </location>
</feature>
<feature type="transmembrane region" description="Helical" evidence="6">
    <location>
        <begin position="238"/>
        <end position="261"/>
    </location>
</feature>
<dbReference type="InterPro" id="IPR010291">
    <property type="entry name" value="Ion_channel_UNC-93"/>
</dbReference>
<evidence type="ECO:0000256" key="3">
    <source>
        <dbReference type="ARBA" id="ARBA00022692"/>
    </source>
</evidence>
<dbReference type="InterPro" id="IPR036259">
    <property type="entry name" value="MFS_trans_sf"/>
</dbReference>
<dbReference type="OrthoDB" id="78663at2759"/>
<reference evidence="7" key="1">
    <citation type="submission" date="2018-11" db="EMBL/GenBank/DDBJ databases">
        <authorList>
            <person name="Alioto T."/>
            <person name="Alioto T."/>
        </authorList>
    </citation>
    <scope>NUCLEOTIDE SEQUENCE</scope>
</reference>
<keyword evidence="4 6" id="KW-1133">Transmembrane helix</keyword>
<feature type="transmembrane region" description="Helical" evidence="6">
    <location>
        <begin position="282"/>
        <end position="304"/>
    </location>
</feature>
<name>A0A8B6EIP5_MYTGA</name>